<dbReference type="OrthoDB" id="2360594at2"/>
<dbReference type="RefSeq" id="WP_143848184.1">
    <property type="nucleotide sequence ID" value="NZ_VLXZ01000004.1"/>
</dbReference>
<evidence type="ECO:0000313" key="2">
    <source>
        <dbReference type="EMBL" id="TSB46954.1"/>
    </source>
</evidence>
<name>A0A553ZZT0_9BACI</name>
<evidence type="ECO:0000259" key="1">
    <source>
        <dbReference type="Pfam" id="PF21747"/>
    </source>
</evidence>
<organism evidence="2 3">
    <name type="scientific">Alkalicoccobacillus porphyridii</name>
    <dbReference type="NCBI Taxonomy" id="2597270"/>
    <lineage>
        <taxon>Bacteria</taxon>
        <taxon>Bacillati</taxon>
        <taxon>Bacillota</taxon>
        <taxon>Bacilli</taxon>
        <taxon>Bacillales</taxon>
        <taxon>Bacillaceae</taxon>
        <taxon>Alkalicoccobacillus</taxon>
    </lineage>
</organism>
<dbReference type="AlphaFoldDB" id="A0A553ZZT0"/>
<evidence type="ECO:0000313" key="3">
    <source>
        <dbReference type="Proteomes" id="UP000318521"/>
    </source>
</evidence>
<protein>
    <recommendedName>
        <fullName evidence="1">YpoC-like domain-containing protein</fullName>
    </recommendedName>
</protein>
<comment type="caution">
    <text evidence="2">The sequence shown here is derived from an EMBL/GenBank/DDBJ whole genome shotgun (WGS) entry which is preliminary data.</text>
</comment>
<dbReference type="Proteomes" id="UP000318521">
    <property type="component" value="Unassembled WGS sequence"/>
</dbReference>
<dbReference type="EMBL" id="VLXZ01000004">
    <property type="protein sequence ID" value="TSB46954.1"/>
    <property type="molecule type" value="Genomic_DNA"/>
</dbReference>
<dbReference type="InterPro" id="IPR048427">
    <property type="entry name" value="YpoC"/>
</dbReference>
<gene>
    <name evidence="2" type="ORF">FN960_08005</name>
</gene>
<feature type="domain" description="YpoC-like" evidence="1">
    <location>
        <begin position="55"/>
        <end position="164"/>
    </location>
</feature>
<reference evidence="2 3" key="1">
    <citation type="submission" date="2019-07" db="EMBL/GenBank/DDBJ databases">
        <authorList>
            <person name="Park Y.J."/>
            <person name="Jeong S.E."/>
            <person name="Jung H.S."/>
        </authorList>
    </citation>
    <scope>NUCLEOTIDE SEQUENCE [LARGE SCALE GENOMIC DNA]</scope>
    <source>
        <strain evidence="3">P16(2019)</strain>
    </source>
</reference>
<sequence length="169" mass="19869">MSKVPTAFIRSPFYEDGATINNVAADASLLNGKLPLFWHDINDKKSTTMSWKREDQLPQLFKRWHMLDEELSVYHEQENKVEVAKRTPEFTALLIQAVFWINHQLVPRLEEVEQDIKGLDHVPPNCTDRVAFVLVAPQRYRCYIQMRSLMEELEKLYARLRVIEARGKK</sequence>
<accession>A0A553ZZT0</accession>
<keyword evidence="3" id="KW-1185">Reference proteome</keyword>
<proteinExistence type="predicted"/>
<dbReference type="Pfam" id="PF21747">
    <property type="entry name" value="YpoC"/>
    <property type="match status" value="1"/>
</dbReference>